<keyword evidence="3" id="KW-1185">Reference proteome</keyword>
<feature type="chain" id="PRO_5001830946" evidence="1">
    <location>
        <begin position="19"/>
        <end position="66"/>
    </location>
</feature>
<protein>
    <submittedName>
        <fullName evidence="2">Uncharacterized protein</fullName>
    </submittedName>
</protein>
<gene>
    <name evidence="2" type="ORF">X975_03532</name>
</gene>
<dbReference type="PROSITE" id="PS51257">
    <property type="entry name" value="PROKAR_LIPOPROTEIN"/>
    <property type="match status" value="1"/>
</dbReference>
<feature type="non-terminal residue" evidence="2">
    <location>
        <position position="66"/>
    </location>
</feature>
<sequence>MKILVTVIIFTLVVCACAYTSYFPSSFISKYAYPYTFNYPPTYNFGYPAHYVHSNRPSFYNKYFIH</sequence>
<reference evidence="2 3" key="1">
    <citation type="submission" date="2013-11" db="EMBL/GenBank/DDBJ databases">
        <title>Genome sequencing of Stegodyphus mimosarum.</title>
        <authorList>
            <person name="Bechsgaard J."/>
        </authorList>
    </citation>
    <scope>NUCLEOTIDE SEQUENCE [LARGE SCALE GENOMIC DNA]</scope>
</reference>
<evidence type="ECO:0000256" key="1">
    <source>
        <dbReference type="SAM" id="SignalP"/>
    </source>
</evidence>
<proteinExistence type="predicted"/>
<dbReference type="Proteomes" id="UP000054359">
    <property type="component" value="Unassembled WGS sequence"/>
</dbReference>
<feature type="signal peptide" evidence="1">
    <location>
        <begin position="1"/>
        <end position="18"/>
    </location>
</feature>
<name>A0A087UXT1_STEMI</name>
<accession>A0A087UXT1</accession>
<evidence type="ECO:0000313" key="3">
    <source>
        <dbReference type="Proteomes" id="UP000054359"/>
    </source>
</evidence>
<dbReference type="AlphaFoldDB" id="A0A087UXT1"/>
<evidence type="ECO:0000313" key="2">
    <source>
        <dbReference type="EMBL" id="KFM82170.1"/>
    </source>
</evidence>
<organism evidence="2 3">
    <name type="scientific">Stegodyphus mimosarum</name>
    <name type="common">African social velvet spider</name>
    <dbReference type="NCBI Taxonomy" id="407821"/>
    <lineage>
        <taxon>Eukaryota</taxon>
        <taxon>Metazoa</taxon>
        <taxon>Ecdysozoa</taxon>
        <taxon>Arthropoda</taxon>
        <taxon>Chelicerata</taxon>
        <taxon>Arachnida</taxon>
        <taxon>Araneae</taxon>
        <taxon>Araneomorphae</taxon>
        <taxon>Entelegynae</taxon>
        <taxon>Eresoidea</taxon>
        <taxon>Eresidae</taxon>
        <taxon>Stegodyphus</taxon>
    </lineage>
</organism>
<dbReference type="EMBL" id="KK122188">
    <property type="protein sequence ID" value="KFM82170.1"/>
    <property type="molecule type" value="Genomic_DNA"/>
</dbReference>
<keyword evidence="1" id="KW-0732">Signal</keyword>